<dbReference type="Proteomes" id="UP000786811">
    <property type="component" value="Unassembled WGS sequence"/>
</dbReference>
<evidence type="ECO:0000313" key="2">
    <source>
        <dbReference type="Proteomes" id="UP000786811"/>
    </source>
</evidence>
<accession>A0A8J2HA47</accession>
<name>A0A8J2HA47_COTCN</name>
<keyword evidence="2" id="KW-1185">Reference proteome</keyword>
<dbReference type="AlphaFoldDB" id="A0A8J2HA47"/>
<protein>
    <submittedName>
        <fullName evidence="1">Uncharacterized protein</fullName>
    </submittedName>
</protein>
<organism evidence="1 2">
    <name type="scientific">Cotesia congregata</name>
    <name type="common">Parasitoid wasp</name>
    <name type="synonym">Apanteles congregatus</name>
    <dbReference type="NCBI Taxonomy" id="51543"/>
    <lineage>
        <taxon>Eukaryota</taxon>
        <taxon>Metazoa</taxon>
        <taxon>Ecdysozoa</taxon>
        <taxon>Arthropoda</taxon>
        <taxon>Hexapoda</taxon>
        <taxon>Insecta</taxon>
        <taxon>Pterygota</taxon>
        <taxon>Neoptera</taxon>
        <taxon>Endopterygota</taxon>
        <taxon>Hymenoptera</taxon>
        <taxon>Apocrita</taxon>
        <taxon>Ichneumonoidea</taxon>
        <taxon>Braconidae</taxon>
        <taxon>Microgastrinae</taxon>
        <taxon>Cotesia</taxon>
    </lineage>
</organism>
<dbReference type="EMBL" id="CAJNRD030001119">
    <property type="protein sequence ID" value="CAG5089908.1"/>
    <property type="molecule type" value="Genomic_DNA"/>
</dbReference>
<comment type="caution">
    <text evidence="1">The sequence shown here is derived from an EMBL/GenBank/DDBJ whole genome shotgun (WGS) entry which is preliminary data.</text>
</comment>
<sequence>MYILDRETAESLDDTFRLPKSIIHCVQAIDFSVSKCNVKAYRPCCDPDYKCTRLGRRRGKPYIQMLEIIRY</sequence>
<gene>
    <name evidence="1" type="ORF">HICCMSTLAB_LOCUS5424</name>
</gene>
<evidence type="ECO:0000313" key="1">
    <source>
        <dbReference type="EMBL" id="CAG5089908.1"/>
    </source>
</evidence>
<reference evidence="1" key="1">
    <citation type="submission" date="2021-04" db="EMBL/GenBank/DDBJ databases">
        <authorList>
            <person name="Chebbi M.A.C M."/>
        </authorList>
    </citation>
    <scope>NUCLEOTIDE SEQUENCE</scope>
</reference>
<proteinExistence type="predicted"/>